<evidence type="ECO:0000313" key="3">
    <source>
        <dbReference type="Proteomes" id="UP001589700"/>
    </source>
</evidence>
<comment type="caution">
    <text evidence="2">The sequence shown here is derived from an EMBL/GenBank/DDBJ whole genome shotgun (WGS) entry which is preliminary data.</text>
</comment>
<dbReference type="EMBL" id="JBHMDY010000032">
    <property type="protein sequence ID" value="MFB9261399.1"/>
    <property type="molecule type" value="Genomic_DNA"/>
</dbReference>
<name>A0ABV5JUJ9_9ACTN</name>
<dbReference type="SUPFAM" id="SSF52777">
    <property type="entry name" value="CoA-dependent acyltransferases"/>
    <property type="match status" value="2"/>
</dbReference>
<keyword evidence="3" id="KW-1185">Reference proteome</keyword>
<evidence type="ECO:0000313" key="2">
    <source>
        <dbReference type="EMBL" id="MFB9261399.1"/>
    </source>
</evidence>
<dbReference type="InterPro" id="IPR023213">
    <property type="entry name" value="CAT-like_dom_sf"/>
</dbReference>
<dbReference type="RefSeq" id="WP_380024326.1">
    <property type="nucleotide sequence ID" value="NZ_JBHMDY010000032.1"/>
</dbReference>
<proteinExistence type="predicted"/>
<dbReference type="Gene3D" id="3.30.559.30">
    <property type="entry name" value="Nonribosomal peptide synthetase, condensation domain"/>
    <property type="match status" value="1"/>
</dbReference>
<reference evidence="2 3" key="1">
    <citation type="submission" date="2024-09" db="EMBL/GenBank/DDBJ databases">
        <authorList>
            <person name="Sun Q."/>
            <person name="Mori K."/>
        </authorList>
    </citation>
    <scope>NUCLEOTIDE SEQUENCE [LARGE SCALE GENOMIC DNA]</scope>
    <source>
        <strain evidence="2 3">CCM 7659</strain>
    </source>
</reference>
<accession>A0ABV5JUJ9</accession>
<organism evidence="2 3">
    <name type="scientific">Dietzia aerolata</name>
    <dbReference type="NCBI Taxonomy" id="595984"/>
    <lineage>
        <taxon>Bacteria</taxon>
        <taxon>Bacillati</taxon>
        <taxon>Actinomycetota</taxon>
        <taxon>Actinomycetes</taxon>
        <taxon>Mycobacteriales</taxon>
        <taxon>Dietziaceae</taxon>
        <taxon>Dietzia</taxon>
    </lineage>
</organism>
<gene>
    <name evidence="2" type="ORF">ACFFVD_16565</name>
</gene>
<feature type="region of interest" description="Disordered" evidence="1">
    <location>
        <begin position="205"/>
        <end position="246"/>
    </location>
</feature>
<evidence type="ECO:0000256" key="1">
    <source>
        <dbReference type="SAM" id="MobiDB-lite"/>
    </source>
</evidence>
<dbReference type="Gene3D" id="3.30.559.10">
    <property type="entry name" value="Chloramphenicol acetyltransferase-like domain"/>
    <property type="match status" value="1"/>
</dbReference>
<protein>
    <submittedName>
        <fullName evidence="2">Peptide synthetase</fullName>
    </submittedName>
</protein>
<sequence length="512" mass="53979">MSSTMTEARAARKELLRRRRQLAAGPAFGTVEQSGATPDSSNVEIAGLGVAERRMWRIHRLDPESVSHNITLLLECRGVTAEHLVAGVEAAVSGAEVLGSVIFDDDDNTGTPRRLPREASGRWYIPGRCWGLGTSGIDVGSGTTIDTCAEVGAELARTPFDLASEIPVRAWVDGSTLVLSVHHLAVDDTSWPLLLGAILAGQWPGPAPDTPRGSSTPSHRPPASGSVATTAAVGASPERLERAVSHARGTWAQEGIRFPLSGQLPDTTPEDSWLAPIDEAPGAQLRRDLDPADLEAFAAFASTVGGTANAALVALCAVSAATLTGASDLVILVPADNRRPGQSPEKVGYCGNIVPIRFTFDPASTTRQAMRDAVSAIYAAMEFTDVDFGPILTALRNSGGRFPVVEIMASVRPAPMRHITPPPGVDVDYRSISTGIAPYPLTLAIELAGPVRAHLEVDYQHGTGDLVAERAAGIVADLLHRIPTDADEPLSSLIDALSHPTIDSEASREQEN</sequence>
<dbReference type="Proteomes" id="UP001589700">
    <property type="component" value="Unassembled WGS sequence"/>
</dbReference>